<name>A0A562S6S3_9BRAD</name>
<gene>
    <name evidence="1" type="ORF">IQ16_00695</name>
</gene>
<reference evidence="1 2" key="1">
    <citation type="journal article" date="2015" name="Stand. Genomic Sci.">
        <title>Genomic Encyclopedia of Bacterial and Archaeal Type Strains, Phase III: the genomes of soil and plant-associated and newly described type strains.</title>
        <authorList>
            <person name="Whitman W.B."/>
            <person name="Woyke T."/>
            <person name="Klenk H.P."/>
            <person name="Zhou Y."/>
            <person name="Lilburn T.G."/>
            <person name="Beck B.J."/>
            <person name="De Vos P."/>
            <person name="Vandamme P."/>
            <person name="Eisen J.A."/>
            <person name="Garrity G."/>
            <person name="Hugenholtz P."/>
            <person name="Kyrpides N.C."/>
        </authorList>
    </citation>
    <scope>NUCLEOTIDE SEQUENCE [LARGE SCALE GENOMIC DNA]</scope>
    <source>
        <strain evidence="1 2">CGMCC 1.10948</strain>
    </source>
</reference>
<protein>
    <submittedName>
        <fullName evidence="1">Uncharacterized protein</fullName>
    </submittedName>
</protein>
<dbReference type="Proteomes" id="UP000316291">
    <property type="component" value="Unassembled WGS sequence"/>
</dbReference>
<evidence type="ECO:0000313" key="2">
    <source>
        <dbReference type="Proteomes" id="UP000316291"/>
    </source>
</evidence>
<dbReference type="OrthoDB" id="9839837at2"/>
<keyword evidence="2" id="KW-1185">Reference proteome</keyword>
<sequence length="152" mass="17541">MDKTPTTERGPSIDHPWRSVYIATPRRMDGKKYAMIIKRDGGEETIAHNVTIAQALVIALEHRREHGAAMFYRDRTDFREYVIGRRRLDGGVFEPVLRGVVPRTALVAADHVRALEFFEEIMEDDPRIFFEGRLTRTTKRAMRRVDVNGEAT</sequence>
<accession>A0A562S6S3</accession>
<dbReference type="EMBL" id="VLLA01000001">
    <property type="protein sequence ID" value="TWI76454.1"/>
    <property type="molecule type" value="Genomic_DNA"/>
</dbReference>
<dbReference type="RefSeq" id="WP_145831189.1">
    <property type="nucleotide sequence ID" value="NZ_VLLA01000001.1"/>
</dbReference>
<proteinExistence type="predicted"/>
<evidence type="ECO:0000313" key="1">
    <source>
        <dbReference type="EMBL" id="TWI76454.1"/>
    </source>
</evidence>
<dbReference type="AlphaFoldDB" id="A0A562S6S3"/>
<comment type="caution">
    <text evidence="1">The sequence shown here is derived from an EMBL/GenBank/DDBJ whole genome shotgun (WGS) entry which is preliminary data.</text>
</comment>
<organism evidence="1 2">
    <name type="scientific">Bradyrhizobium huanghuaihaiense</name>
    <dbReference type="NCBI Taxonomy" id="990078"/>
    <lineage>
        <taxon>Bacteria</taxon>
        <taxon>Pseudomonadati</taxon>
        <taxon>Pseudomonadota</taxon>
        <taxon>Alphaproteobacteria</taxon>
        <taxon>Hyphomicrobiales</taxon>
        <taxon>Nitrobacteraceae</taxon>
        <taxon>Bradyrhizobium</taxon>
    </lineage>
</organism>